<name>A0A1Y2SGE7_9GAMM</name>
<reference evidence="1 2" key="1">
    <citation type="submission" date="2016-10" db="EMBL/GenBank/DDBJ databases">
        <title>Systematic genetic and metabolomic analysis of Xenorhabdus and Photorhabdus spp., highlights the requirements for a dual symbiotic and pathogenic life style.</title>
        <authorList>
            <person name="Tobias N.J."/>
            <person name="Wolff H."/>
            <person name="Djahanschiri B."/>
            <person name="Pidot S.J."/>
            <person name="Stinear T.P."/>
            <person name="Ebersberger I."/>
            <person name="Bode H.B."/>
        </authorList>
    </citation>
    <scope>NUCLEOTIDE SEQUENCE [LARGE SCALE GENOMIC DNA]</scope>
    <source>
        <strain evidence="1 2">DSM 22392</strain>
    </source>
</reference>
<evidence type="ECO:0000313" key="2">
    <source>
        <dbReference type="Proteomes" id="UP000194350"/>
    </source>
</evidence>
<dbReference type="Proteomes" id="UP000194350">
    <property type="component" value="Unassembled WGS sequence"/>
</dbReference>
<sequence length="115" mass="12687">MSSNDKSVSDKVRQDNDTTIYNAKITGLETDVVSSNVEVKFMDSHGQHYEKFYLAYPEKQIGGGGIYITLLLALDNSFPVSLELTKYLSPEGIRYISGAMLETSDAPPDPHPAWG</sequence>
<accession>A0A1Y2SGE7</accession>
<dbReference type="RefSeq" id="WP_086108090.1">
    <property type="nucleotide sequence ID" value="NZ_CAWNGD010000073.1"/>
</dbReference>
<evidence type="ECO:0000313" key="1">
    <source>
        <dbReference type="EMBL" id="OTA17440.1"/>
    </source>
</evidence>
<dbReference type="AlphaFoldDB" id="A0A1Y2SGE7"/>
<keyword evidence="2" id="KW-1185">Reference proteome</keyword>
<dbReference type="EMBL" id="MUBJ01000003">
    <property type="protein sequence ID" value="OTA17440.1"/>
    <property type="molecule type" value="Genomic_DNA"/>
</dbReference>
<dbReference type="OrthoDB" id="6445735at2"/>
<organism evidence="1 2">
    <name type="scientific">Xenorhabdus vietnamensis</name>
    <dbReference type="NCBI Taxonomy" id="351656"/>
    <lineage>
        <taxon>Bacteria</taxon>
        <taxon>Pseudomonadati</taxon>
        <taxon>Pseudomonadota</taxon>
        <taxon>Gammaproteobacteria</taxon>
        <taxon>Enterobacterales</taxon>
        <taxon>Morganellaceae</taxon>
        <taxon>Xenorhabdus</taxon>
    </lineage>
</organism>
<protein>
    <submittedName>
        <fullName evidence="1">Uncharacterized protein</fullName>
    </submittedName>
</protein>
<gene>
    <name evidence="1" type="ORF">Xvie_00824</name>
</gene>
<comment type="caution">
    <text evidence="1">The sequence shown here is derived from an EMBL/GenBank/DDBJ whole genome shotgun (WGS) entry which is preliminary data.</text>
</comment>
<proteinExistence type="predicted"/>